<feature type="region of interest" description="Disordered" evidence="1">
    <location>
        <begin position="20"/>
        <end position="122"/>
    </location>
</feature>
<sequence length="2155" mass="232878">MRLLRILLGGALLGGAPAAAQVRPAPAPPTAPSPTPAAPSPSPAPVPAPQDSARRAGAPPTVRMPVDTAGRRRAPADSLRGARTDSSAAPGAAPRSAADTLRLPGDSARRAERSAADTTEKDPLADLDLHVVGRMESKMERTRDARCAQGFAVALGCRSTFQPNFDFQFNVRSAGAVAERLHLNVDYDSQREFDASNVISAWYQGKPGAKLGRVEVGNVSFTPPASRFLTAGIPSNNYGMQAVGQLGSMVWRAIAAQQKGTVQRDRVFTVGDRSVQTTERPLDDFQVEPRRFFFTIDPRLLPGYPNVDVLNRPLMTRLAAQLPDTLRPTRVFLYRQLIGAQNQNPRGPRLQVRGAKNPRAQTYELLRENVDYYVDPSQLWIALLRPLQLNAERLAVAYEVTVNGVRTRYVATGGTPDTELREDTAQVANLVWEPELTPRDGAFFRELRNVYRVGGEELRRETVGLRIVTGPGGDQEKPVDATFGATYLQMFGLAQASSPTTFDVENRLWPRPQDPNVNAAGGAGGLTAKLIRDYFVVFPSLQPFARAGLARGASNPANDTIYTIPAEFLYSAQRPQGVYRLRLRYDGEGLGEPGTLALGSVQLRPGSERLTAFGRPLVRGTDYEIDYDLGVVTFTDPARLFPTPTPVTVRFEENPLFATQPTRIVGGAAEWTTNAGVLSLTAITQSQRSTFNRPPLGFEPVGSLVGGARADLAWNAPLLARAVNRLTRALGGGDTTVAPARVALRAEFAASKPVPNAAGQAFLESFEGDGGLGLPLSETQWYLSSRPVMSTALRGATRGVPLTTDRASTLAWQSLVRPLGGSALLQYRITDIDPSVRLSTGGLAPTEPLLWLTLYPTSIGGLPARDDAGTPVGGAASSPASRFRWTLGGTDATPGRRWRSIRTLLNPGGADLSRVEALEFYALVRTDAAGIGRNPTLVFDFGDVSENTVAFAPETLTVRPRAAGPGVPAGVDSLYRGRRLQRFDRLDTERDSLTRVFDASVNDRGLPGDRIDTLVVVDESGTAPARTVQRDVAVCRAQTGRSAVIGDPLTTCTVRNNRLDEEDLDQDGQLNLDDASADGGERLRRFVVNLSDRRTFTRENPNACQATVTPTVGEVAALAERRCWVLVRVPFRAPSDSTDGFSIRRVRSLRLTMVSGDEEPDSAFTTTALARLRLVGAPWLRRTDRAAVGIAGDSLGTQGSWVIAGVVGTQDSTGRVPYQSPPGVTDETDERRTGLEATAVQVNERALRLQAGAPGGSLGLYERAEAYFRFPEGAKNLMTYKTLRLWMRGNGAGWGVNGELNAYVKLGRDEHNFYVYRTPVNAGPSRESWLPEVRVDFGRFYRLRAAVQEAYLRGGIAQQYRCTGVDAALVERSGLPRGFAVNRYAACEDGYLVYTVEPNVTPPNLAAVQELAVGFVRVDTLARGGSPIVPGDTLELWVNDLRLSDVEDTPGMAGEFGLAVQAGDLADVRVNVTRRDPYFRQLGETPTFATANAIDVGASVRLDRLVPGARGFAMPLTVSYQQTDAAPTFLANSDLRGEDLTGLRTPRDATTSVAFTIKRATPVTGTPWAPLLNNLALTSTWTSGGSRSAFQRAQRDGFTLRADYDLVPAARSLGLIGGAFRWTPTTLKLTSHLVRTGNRQEAFLKPVVAFDDTARVVNGLDHVWRNGLVVEFQPTPALTARWDASTLRDLRDYPAFGDGLDSLANERSAAARADRERLAGLDVGLERERAMAGLLRFAPALRGWVQPRAEVATYHTTTRDPNARALLHADEELGDSTGALRLPRRIGTTQVASAGAMVDLGRALFGAAPTPVPAPPIAPVVPDSTPRLARDTALRGATPTLRARMRRALQPVDVRVERTLSSNLDATALDPSLGLQLGFGGLGAFRTPGGRNATAAGAVTRLVLAHTVGLPLGFSLTNRMETGGTRSWWRRAATDRQAEADGTQRTIPDLSLRWNWRPAFAGDWIETVGANARMLWQRTRAVSPADSGAPLDTRAVTSRSYPITGSVVWKAFGGFTTGGGVALTRRFDDVPGSRTDVQTRETNVELTKAFTPPSRWNLRSPIRTRLGWQDGGTETLLLPRDAFGQVIADEALRVVQADNGRRALSFSANSDVAETLTLSLNGTHVTTFNNNLNQRISQTVFSAVLQLSFGAAQLR</sequence>
<feature type="compositionally biased region" description="Basic and acidic residues" evidence="1">
    <location>
        <begin position="107"/>
        <end position="122"/>
    </location>
</feature>
<evidence type="ECO:0000313" key="3">
    <source>
        <dbReference type="EMBL" id="GLC24411.1"/>
    </source>
</evidence>
<protein>
    <recommendedName>
        <fullName evidence="5">Cell surface protein SprA</fullName>
    </recommendedName>
</protein>
<evidence type="ECO:0000256" key="2">
    <source>
        <dbReference type="SAM" id="SignalP"/>
    </source>
</evidence>
<comment type="caution">
    <text evidence="3">The sequence shown here is derived from an EMBL/GenBank/DDBJ whole genome shotgun (WGS) entry which is preliminary data.</text>
</comment>
<reference evidence="3" key="1">
    <citation type="submission" date="2022-08" db="EMBL/GenBank/DDBJ databases">
        <title>Draft genome sequencing of Roseisolibacter agri AW1220.</title>
        <authorList>
            <person name="Tobiishi Y."/>
            <person name="Tonouchi A."/>
        </authorList>
    </citation>
    <scope>NUCLEOTIDE SEQUENCE</scope>
    <source>
        <strain evidence="3">AW1220</strain>
    </source>
</reference>
<dbReference type="Proteomes" id="UP001161325">
    <property type="component" value="Unassembled WGS sequence"/>
</dbReference>
<gene>
    <name evidence="3" type="ORF">rosag_09240</name>
</gene>
<accession>A0AA37Q8S5</accession>
<feature type="compositionally biased region" description="Low complexity" evidence="1">
    <location>
        <begin position="86"/>
        <end position="98"/>
    </location>
</feature>
<keyword evidence="2" id="KW-0732">Signal</keyword>
<organism evidence="3 4">
    <name type="scientific">Roseisolibacter agri</name>
    <dbReference type="NCBI Taxonomy" id="2014610"/>
    <lineage>
        <taxon>Bacteria</taxon>
        <taxon>Pseudomonadati</taxon>
        <taxon>Gemmatimonadota</taxon>
        <taxon>Gemmatimonadia</taxon>
        <taxon>Gemmatimonadales</taxon>
        <taxon>Gemmatimonadaceae</taxon>
        <taxon>Roseisolibacter</taxon>
    </lineage>
</organism>
<dbReference type="NCBIfam" id="TIGR04189">
    <property type="entry name" value="surface_SprA"/>
    <property type="match status" value="1"/>
</dbReference>
<evidence type="ECO:0000256" key="1">
    <source>
        <dbReference type="SAM" id="MobiDB-lite"/>
    </source>
</evidence>
<evidence type="ECO:0000313" key="4">
    <source>
        <dbReference type="Proteomes" id="UP001161325"/>
    </source>
</evidence>
<feature type="signal peptide" evidence="2">
    <location>
        <begin position="1"/>
        <end position="20"/>
    </location>
</feature>
<dbReference type="InterPro" id="IPR026377">
    <property type="entry name" value="Cell_surface_SprA"/>
</dbReference>
<dbReference type="RefSeq" id="WP_284348860.1">
    <property type="nucleotide sequence ID" value="NZ_BRXS01000001.1"/>
</dbReference>
<feature type="compositionally biased region" description="Pro residues" evidence="1">
    <location>
        <begin position="25"/>
        <end position="48"/>
    </location>
</feature>
<dbReference type="EMBL" id="BRXS01000001">
    <property type="protein sequence ID" value="GLC24411.1"/>
    <property type="molecule type" value="Genomic_DNA"/>
</dbReference>
<keyword evidence="4" id="KW-1185">Reference proteome</keyword>
<name>A0AA37Q8S5_9BACT</name>
<evidence type="ECO:0008006" key="5">
    <source>
        <dbReference type="Google" id="ProtNLM"/>
    </source>
</evidence>
<proteinExistence type="predicted"/>
<feature type="chain" id="PRO_5041268130" description="Cell surface protein SprA" evidence="2">
    <location>
        <begin position="21"/>
        <end position="2155"/>
    </location>
</feature>